<dbReference type="AlphaFoldDB" id="A0A1F8B9V3"/>
<dbReference type="SUPFAM" id="SSF82866">
    <property type="entry name" value="Multidrug efflux transporter AcrB transmembrane domain"/>
    <property type="match status" value="1"/>
</dbReference>
<feature type="transmembrane region" description="Helical" evidence="9">
    <location>
        <begin position="246"/>
        <end position="263"/>
    </location>
</feature>
<dbReference type="Proteomes" id="UP000176404">
    <property type="component" value="Unassembled WGS sequence"/>
</dbReference>
<protein>
    <recommendedName>
        <fullName evidence="9">Protein-export membrane protein SecF</fullName>
    </recommendedName>
</protein>
<dbReference type="PRINTS" id="PR01755">
    <property type="entry name" value="SECFTRNLCASE"/>
</dbReference>
<dbReference type="HAMAP" id="MF_01464_B">
    <property type="entry name" value="SecF_B"/>
    <property type="match status" value="1"/>
</dbReference>
<feature type="transmembrane region" description="Helical" evidence="9">
    <location>
        <begin position="124"/>
        <end position="141"/>
    </location>
</feature>
<evidence type="ECO:0000256" key="8">
    <source>
        <dbReference type="ARBA" id="ARBA00023136"/>
    </source>
</evidence>
<evidence type="ECO:0000313" key="12">
    <source>
        <dbReference type="Proteomes" id="UP000176404"/>
    </source>
</evidence>
<comment type="subunit">
    <text evidence="9">Forms a complex with SecD. Part of the essential Sec protein translocation apparatus which comprises SecA, SecYEG and auxiliary proteins SecDF. Other proteins may also be involved.</text>
</comment>
<accession>A0A1F8B9V3</accession>
<keyword evidence="7 9" id="KW-0811">Translocation</keyword>
<name>A0A1F8B9V3_9BACT</name>
<evidence type="ECO:0000256" key="5">
    <source>
        <dbReference type="ARBA" id="ARBA00022927"/>
    </source>
</evidence>
<feature type="transmembrane region" description="Helical" evidence="9">
    <location>
        <begin position="7"/>
        <end position="26"/>
    </location>
</feature>
<evidence type="ECO:0000256" key="7">
    <source>
        <dbReference type="ARBA" id="ARBA00023010"/>
    </source>
</evidence>
<proteinExistence type="inferred from homology"/>
<organism evidence="11 12">
    <name type="scientific">Candidatus Woesebacteria bacterium RIFCSPLOWO2_01_FULL_39_10b</name>
    <dbReference type="NCBI Taxonomy" id="1802517"/>
    <lineage>
        <taxon>Bacteria</taxon>
        <taxon>Candidatus Woeseibacteriota</taxon>
    </lineage>
</organism>
<evidence type="ECO:0000259" key="10">
    <source>
        <dbReference type="Pfam" id="PF02355"/>
    </source>
</evidence>
<dbReference type="PANTHER" id="PTHR30081">
    <property type="entry name" value="PROTEIN-EXPORT MEMBRANE PROTEIN SEC"/>
    <property type="match status" value="1"/>
</dbReference>
<comment type="subcellular location">
    <subcellularLocation>
        <location evidence="1 9">Cell membrane</location>
        <topology evidence="1 9">Multi-pass membrane protein</topology>
    </subcellularLocation>
</comment>
<dbReference type="GO" id="GO:0005886">
    <property type="term" value="C:plasma membrane"/>
    <property type="evidence" value="ECO:0007669"/>
    <property type="project" value="UniProtKB-SubCell"/>
</dbReference>
<keyword evidence="6 9" id="KW-1133">Transmembrane helix</keyword>
<feature type="transmembrane region" description="Helical" evidence="9">
    <location>
        <begin position="269"/>
        <end position="292"/>
    </location>
</feature>
<evidence type="ECO:0000256" key="2">
    <source>
        <dbReference type="ARBA" id="ARBA00022448"/>
    </source>
</evidence>
<gene>
    <name evidence="9" type="primary">secF</name>
    <name evidence="11" type="ORF">A2892_02015</name>
</gene>
<keyword evidence="2 9" id="KW-0813">Transport</keyword>
<comment type="similarity">
    <text evidence="9">Belongs to the SecD/SecF family. SecF subfamily.</text>
</comment>
<dbReference type="Pfam" id="PF02355">
    <property type="entry name" value="SecD_SecF_C"/>
    <property type="match status" value="1"/>
</dbReference>
<evidence type="ECO:0000256" key="4">
    <source>
        <dbReference type="ARBA" id="ARBA00022692"/>
    </source>
</evidence>
<evidence type="ECO:0000256" key="3">
    <source>
        <dbReference type="ARBA" id="ARBA00022475"/>
    </source>
</evidence>
<dbReference type="Pfam" id="PF07549">
    <property type="entry name" value="Sec_GG"/>
    <property type="match status" value="1"/>
</dbReference>
<feature type="domain" description="Protein export membrane protein SecD/SecF C-terminal" evidence="10">
    <location>
        <begin position="93"/>
        <end position="293"/>
    </location>
</feature>
<dbReference type="Gene3D" id="1.20.1640.10">
    <property type="entry name" value="Multidrug efflux transporter AcrB transmembrane domain"/>
    <property type="match status" value="1"/>
</dbReference>
<dbReference type="InterPro" id="IPR048634">
    <property type="entry name" value="SecD_SecF_C"/>
</dbReference>
<keyword evidence="8 9" id="KW-0472">Membrane</keyword>
<sequence length="307" mass="34592">MDWMRYKFIFFTLSGLMIVLGILGLFKWGLKFGVDFKGGSLIEYKFEKGISTEGIDKKLEEEGLKLNSIQALGDNKYLLRLASLDKEGKEKLKKVLENLSYSGVEELRFETVGPSIGPELVRKTIYAILIASGVILAWVAYQFKNLKFGISAILAMFHDSFLLIAGYSFLGHFYNVEIDFLFVTALLTTLSFSVHDTIVVFDRIRESQKKFDDRSKKSSNLLKDSFSRLANQAVTETMVRSLNNSFTILFMLTSLILLGGVSIRWFAVALFLGTILGTYSSPFVAVPLLVSWDKVFRKNPSKKSKTG</sequence>
<evidence type="ECO:0000256" key="1">
    <source>
        <dbReference type="ARBA" id="ARBA00004651"/>
    </source>
</evidence>
<feature type="transmembrane region" description="Helical" evidence="9">
    <location>
        <begin position="153"/>
        <end position="174"/>
    </location>
</feature>
<feature type="transmembrane region" description="Helical" evidence="9">
    <location>
        <begin position="180"/>
        <end position="201"/>
    </location>
</feature>
<dbReference type="STRING" id="1802517.A2892_02015"/>
<evidence type="ECO:0000256" key="6">
    <source>
        <dbReference type="ARBA" id="ARBA00022989"/>
    </source>
</evidence>
<dbReference type="GO" id="GO:0015450">
    <property type="term" value="F:protein-transporting ATPase activity"/>
    <property type="evidence" value="ECO:0007669"/>
    <property type="project" value="InterPro"/>
</dbReference>
<dbReference type="InterPro" id="IPR005665">
    <property type="entry name" value="SecF_bac"/>
</dbReference>
<evidence type="ECO:0000313" key="11">
    <source>
        <dbReference type="EMBL" id="OGM60797.1"/>
    </source>
</evidence>
<evidence type="ECO:0000256" key="9">
    <source>
        <dbReference type="HAMAP-Rule" id="MF_01464"/>
    </source>
</evidence>
<keyword evidence="3 9" id="KW-1003">Cell membrane</keyword>
<reference evidence="11 12" key="1">
    <citation type="journal article" date="2016" name="Nat. Commun.">
        <title>Thousands of microbial genomes shed light on interconnected biogeochemical processes in an aquifer system.</title>
        <authorList>
            <person name="Anantharaman K."/>
            <person name="Brown C.T."/>
            <person name="Hug L.A."/>
            <person name="Sharon I."/>
            <person name="Castelle C.J."/>
            <person name="Probst A.J."/>
            <person name="Thomas B.C."/>
            <person name="Singh A."/>
            <person name="Wilkins M.J."/>
            <person name="Karaoz U."/>
            <person name="Brodie E.L."/>
            <person name="Williams K.H."/>
            <person name="Hubbard S.S."/>
            <person name="Banfield J.F."/>
        </authorList>
    </citation>
    <scope>NUCLEOTIDE SEQUENCE [LARGE SCALE GENOMIC DNA]</scope>
</reference>
<dbReference type="PANTHER" id="PTHR30081:SF8">
    <property type="entry name" value="PROTEIN TRANSLOCASE SUBUNIT SECF"/>
    <property type="match status" value="1"/>
</dbReference>
<dbReference type="EMBL" id="MGHD01000003">
    <property type="protein sequence ID" value="OGM60797.1"/>
    <property type="molecule type" value="Genomic_DNA"/>
</dbReference>
<dbReference type="InterPro" id="IPR022813">
    <property type="entry name" value="SecD/SecF_arch_bac"/>
</dbReference>
<dbReference type="GO" id="GO:0043952">
    <property type="term" value="P:protein transport by the Sec complex"/>
    <property type="evidence" value="ECO:0007669"/>
    <property type="project" value="UniProtKB-UniRule"/>
</dbReference>
<keyword evidence="4 9" id="KW-0812">Transmembrane</keyword>
<dbReference type="InterPro" id="IPR022646">
    <property type="entry name" value="SecD/SecF_CS"/>
</dbReference>
<dbReference type="InterPro" id="IPR022645">
    <property type="entry name" value="SecD/SecF_bac"/>
</dbReference>
<keyword evidence="5 9" id="KW-0653">Protein transport</keyword>
<dbReference type="NCBIfam" id="TIGR00966">
    <property type="entry name" value="transloc_SecF"/>
    <property type="match status" value="1"/>
</dbReference>
<dbReference type="GO" id="GO:0065002">
    <property type="term" value="P:intracellular protein transmembrane transport"/>
    <property type="evidence" value="ECO:0007669"/>
    <property type="project" value="UniProtKB-UniRule"/>
</dbReference>
<comment type="caution">
    <text evidence="11">The sequence shown here is derived from an EMBL/GenBank/DDBJ whole genome shotgun (WGS) entry which is preliminary data.</text>
</comment>
<dbReference type="GO" id="GO:0006605">
    <property type="term" value="P:protein targeting"/>
    <property type="evidence" value="ECO:0007669"/>
    <property type="project" value="UniProtKB-UniRule"/>
</dbReference>
<comment type="function">
    <text evidence="9">Part of the Sec protein translocase complex. Interacts with the SecYEG preprotein conducting channel. SecDF uses the proton motive force (PMF) to complete protein translocation after the ATP-dependent function of SecA.</text>
</comment>